<dbReference type="Pfam" id="PF05598">
    <property type="entry name" value="DUF772"/>
    <property type="match status" value="1"/>
</dbReference>
<gene>
    <name evidence="2" type="ORF">BSU04_12025</name>
</gene>
<dbReference type="InterPro" id="IPR008490">
    <property type="entry name" value="Transposase_InsH_N"/>
</dbReference>
<reference evidence="3" key="1">
    <citation type="submission" date="2017-01" db="EMBL/GenBank/DDBJ databases">
        <title>Genome Analysis of Deinococcus marmoris KOPRI26562.</title>
        <authorList>
            <person name="Kim J.H."/>
            <person name="Oh H.-M."/>
        </authorList>
    </citation>
    <scope>NUCLEOTIDE SEQUENCE [LARGE SCALE GENOMIC DNA]</scope>
    <source>
        <strain evidence="3">PAMC 26633</strain>
    </source>
</reference>
<name>A0A226X5Q2_CABSO</name>
<proteinExistence type="predicted"/>
<evidence type="ECO:0000259" key="1">
    <source>
        <dbReference type="Pfam" id="PF05598"/>
    </source>
</evidence>
<evidence type="ECO:0000313" key="3">
    <source>
        <dbReference type="Proteomes" id="UP000214720"/>
    </source>
</evidence>
<dbReference type="EMBL" id="MTHB01000063">
    <property type="protein sequence ID" value="OXC78469.1"/>
    <property type="molecule type" value="Genomic_DNA"/>
</dbReference>
<feature type="domain" description="Transposase InsH N-terminal" evidence="1">
    <location>
        <begin position="2"/>
        <end position="46"/>
    </location>
</feature>
<comment type="caution">
    <text evidence="2">The sequence shown here is derived from an EMBL/GenBank/DDBJ whole genome shotgun (WGS) entry which is preliminary data.</text>
</comment>
<sequence>MQVSCSNRSERTWMEQISCNMLFRWFVCLPMQGTAWGHSTFSKSRDP</sequence>
<accession>A0A226X5Q2</accession>
<dbReference type="AlphaFoldDB" id="A0A226X5Q2"/>
<protein>
    <submittedName>
        <fullName evidence="2">Mobile element protein</fullName>
    </submittedName>
</protein>
<dbReference type="Proteomes" id="UP000214720">
    <property type="component" value="Unassembled WGS sequence"/>
</dbReference>
<organism evidence="2 3">
    <name type="scientific">Caballeronia sordidicola</name>
    <name type="common">Burkholderia sordidicola</name>
    <dbReference type="NCBI Taxonomy" id="196367"/>
    <lineage>
        <taxon>Bacteria</taxon>
        <taxon>Pseudomonadati</taxon>
        <taxon>Pseudomonadota</taxon>
        <taxon>Betaproteobacteria</taxon>
        <taxon>Burkholderiales</taxon>
        <taxon>Burkholderiaceae</taxon>
        <taxon>Caballeronia</taxon>
    </lineage>
</organism>
<evidence type="ECO:0000313" key="2">
    <source>
        <dbReference type="EMBL" id="OXC78469.1"/>
    </source>
</evidence>